<feature type="domain" description="UVR" evidence="1">
    <location>
        <begin position="127"/>
        <end position="162"/>
    </location>
</feature>
<dbReference type="Pfam" id="PF02151">
    <property type="entry name" value="UVR"/>
    <property type="match status" value="1"/>
</dbReference>
<organism evidence="2 3">
    <name type="scientific">candidate division WOR-3 bacterium</name>
    <dbReference type="NCBI Taxonomy" id="2052148"/>
    <lineage>
        <taxon>Bacteria</taxon>
        <taxon>Bacteria division WOR-3</taxon>
    </lineage>
</organism>
<dbReference type="GO" id="GO:0008270">
    <property type="term" value="F:zinc ion binding"/>
    <property type="evidence" value="ECO:0007669"/>
    <property type="project" value="TreeGrafter"/>
</dbReference>
<reference evidence="2" key="1">
    <citation type="submission" date="2019-11" db="EMBL/GenBank/DDBJ databases">
        <title>Microbial mats filling the niche in hypersaline microbial mats.</title>
        <authorList>
            <person name="Wong H.L."/>
            <person name="Macleod F.I."/>
            <person name="White R.A. III"/>
            <person name="Burns B.P."/>
        </authorList>
    </citation>
    <scope>NUCLEOTIDE SEQUENCE</scope>
    <source>
        <strain evidence="2">Bin_327</strain>
    </source>
</reference>
<evidence type="ECO:0000313" key="2">
    <source>
        <dbReference type="EMBL" id="MBD3364493.1"/>
    </source>
</evidence>
<dbReference type="GO" id="GO:0050897">
    <property type="term" value="F:cobalt ion binding"/>
    <property type="evidence" value="ECO:0007669"/>
    <property type="project" value="TreeGrafter"/>
</dbReference>
<dbReference type="InterPro" id="IPR025542">
    <property type="entry name" value="YacH"/>
</dbReference>
<gene>
    <name evidence="2" type="ORF">GF359_04695</name>
</gene>
<dbReference type="PROSITE" id="PS50151">
    <property type="entry name" value="UVR"/>
    <property type="match status" value="1"/>
</dbReference>
<dbReference type="Proteomes" id="UP000630660">
    <property type="component" value="Unassembled WGS sequence"/>
</dbReference>
<sequence>MLCEDCHESEAEVLVTEVDSSGNLKEKHLCKVCASKKGYILQKQKPLVELFADFLKERGETDDKELTCSGCGMSWAEFKQTGRFGCAECYLKFGERIERLIARIQGTTHHTGRKAPREPEDSPVFRQMQMKRLRRELAKAIQAEEYEKAARLRDDLRKFEERP</sequence>
<dbReference type="GO" id="GO:0005507">
    <property type="term" value="F:copper ion binding"/>
    <property type="evidence" value="ECO:0007669"/>
    <property type="project" value="TreeGrafter"/>
</dbReference>
<comment type="caution">
    <text evidence="2">The sequence shown here is derived from an EMBL/GenBank/DDBJ whole genome shotgun (WGS) entry which is preliminary data.</text>
</comment>
<dbReference type="InterPro" id="IPR001943">
    <property type="entry name" value="UVR_dom"/>
</dbReference>
<proteinExistence type="predicted"/>
<dbReference type="GO" id="GO:0046870">
    <property type="term" value="F:cadmium ion binding"/>
    <property type="evidence" value="ECO:0007669"/>
    <property type="project" value="TreeGrafter"/>
</dbReference>
<dbReference type="PANTHER" id="PTHR38430">
    <property type="entry name" value="PROTEIN-ARGININE KINASE ACTIVATOR PROTEIN"/>
    <property type="match status" value="1"/>
</dbReference>
<dbReference type="GO" id="GO:1990170">
    <property type="term" value="P:stress response to cadmium ion"/>
    <property type="evidence" value="ECO:0007669"/>
    <property type="project" value="TreeGrafter"/>
</dbReference>
<evidence type="ECO:0000313" key="3">
    <source>
        <dbReference type="Proteomes" id="UP000630660"/>
    </source>
</evidence>
<dbReference type="PIRSF" id="PIRSF015034">
    <property type="entry name" value="YacH"/>
    <property type="match status" value="1"/>
</dbReference>
<dbReference type="AlphaFoldDB" id="A0A9D5K8W4"/>
<dbReference type="PANTHER" id="PTHR38430:SF1">
    <property type="entry name" value="PROTEIN-ARGININE KINASE ACTIVATOR PROTEIN"/>
    <property type="match status" value="1"/>
</dbReference>
<accession>A0A9D5K8W4</accession>
<evidence type="ECO:0000259" key="1">
    <source>
        <dbReference type="PROSITE" id="PS50151"/>
    </source>
</evidence>
<name>A0A9D5K8W4_UNCW3</name>
<dbReference type="EMBL" id="WJKJ01000153">
    <property type="protein sequence ID" value="MBD3364493.1"/>
    <property type="molecule type" value="Genomic_DNA"/>
</dbReference>
<protein>
    <recommendedName>
        <fullName evidence="1">UVR domain-containing protein</fullName>
    </recommendedName>
</protein>
<dbReference type="GO" id="GO:1990169">
    <property type="term" value="P:stress response to copper ion"/>
    <property type="evidence" value="ECO:0007669"/>
    <property type="project" value="TreeGrafter"/>
</dbReference>